<evidence type="ECO:0000313" key="1">
    <source>
        <dbReference type="EMBL" id="KAI0032083.1"/>
    </source>
</evidence>
<proteinExistence type="predicted"/>
<reference evidence="1" key="2">
    <citation type="journal article" date="2022" name="New Phytol.">
        <title>Evolutionary transition to the ectomycorrhizal habit in the genomes of a hyperdiverse lineage of mushroom-forming fungi.</title>
        <authorList>
            <person name="Looney B."/>
            <person name="Miyauchi S."/>
            <person name="Morin E."/>
            <person name="Drula E."/>
            <person name="Courty P.E."/>
            <person name="Kohler A."/>
            <person name="Kuo A."/>
            <person name="LaButti K."/>
            <person name="Pangilinan J."/>
            <person name="Lipzen A."/>
            <person name="Riley R."/>
            <person name="Andreopoulos W."/>
            <person name="He G."/>
            <person name="Johnson J."/>
            <person name="Nolan M."/>
            <person name="Tritt A."/>
            <person name="Barry K.W."/>
            <person name="Grigoriev I.V."/>
            <person name="Nagy L.G."/>
            <person name="Hibbett D."/>
            <person name="Henrissat B."/>
            <person name="Matheny P.B."/>
            <person name="Labbe J."/>
            <person name="Martin F.M."/>
        </authorList>
    </citation>
    <scope>NUCLEOTIDE SEQUENCE</scope>
    <source>
        <strain evidence="1">EC-137</strain>
    </source>
</reference>
<organism evidence="1 2">
    <name type="scientific">Vararia minispora EC-137</name>
    <dbReference type="NCBI Taxonomy" id="1314806"/>
    <lineage>
        <taxon>Eukaryota</taxon>
        <taxon>Fungi</taxon>
        <taxon>Dikarya</taxon>
        <taxon>Basidiomycota</taxon>
        <taxon>Agaricomycotina</taxon>
        <taxon>Agaricomycetes</taxon>
        <taxon>Russulales</taxon>
        <taxon>Lachnocladiaceae</taxon>
        <taxon>Vararia</taxon>
    </lineage>
</organism>
<evidence type="ECO:0000313" key="2">
    <source>
        <dbReference type="Proteomes" id="UP000814128"/>
    </source>
</evidence>
<dbReference type="Proteomes" id="UP000814128">
    <property type="component" value="Unassembled WGS sequence"/>
</dbReference>
<accession>A0ACB8QJQ6</accession>
<sequence>MISRSRLDDTDFQIAMLDAKLFELRAHEEQVSSMLSEIVKKRRALEDERAQLEESKVAINRLPNELLVQIYHHILDASPPIDSDIRVDSIPLRLSHVCRRWRDVAIGTPRLWQRIILHPLDMSNCMLTRRSSMEFFARSNGQPTEVYFNSAAKGGHWTAWPATRDDQLSLARSSSLSPSATAPVEICCPTSGHVLSSFPSITVLDIHSSGAIIFETSWFLGQHYPSSFRTLEHLSLSLADCTPGDVINLHTVLLRLRQPENVPDEKTRFPLLASIHLTDIPVTAIPLCRLPSLTSLSVEFTVRFDRARHFPFDFLLVFRLARLLYCAPNVERIALLNAGPVYNVPLDRDVDSDAFWANDAAWKQGPLRFAPITLVSLLEFEYTGIEPQGLYHFLSFFPSPALRAIDVQIAEMNALGFPLTGPQTILLDVLPPGDGALSYLTIPHLHILRVEVTYSEGLRGPFLRLVFPALEHLTLVNTNLCPRTVLLHAGHPNVGHPVRVTQTLPPLLRPDSIFRDPRLPRLRTLSLTAFALEAEHAQTLLAYAPALRRLACDIVLGAGGFLSALQHGPPFVCPQLSAVELWGCDDVSVVELRAAVERRCAAAAGAAQSNTVMGRAIKPLKRVKGVPVQIPSPMTPGSAPVAKVAKVSVTGCKLILEDAARAMERWGVEVDWAAGVTAEPSA</sequence>
<keyword evidence="2" id="KW-1185">Reference proteome</keyword>
<reference evidence="1" key="1">
    <citation type="submission" date="2021-02" db="EMBL/GenBank/DDBJ databases">
        <authorList>
            <consortium name="DOE Joint Genome Institute"/>
            <person name="Ahrendt S."/>
            <person name="Looney B.P."/>
            <person name="Miyauchi S."/>
            <person name="Morin E."/>
            <person name="Drula E."/>
            <person name="Courty P.E."/>
            <person name="Chicoki N."/>
            <person name="Fauchery L."/>
            <person name="Kohler A."/>
            <person name="Kuo A."/>
            <person name="Labutti K."/>
            <person name="Pangilinan J."/>
            <person name="Lipzen A."/>
            <person name="Riley R."/>
            <person name="Andreopoulos W."/>
            <person name="He G."/>
            <person name="Johnson J."/>
            <person name="Barry K.W."/>
            <person name="Grigoriev I.V."/>
            <person name="Nagy L."/>
            <person name="Hibbett D."/>
            <person name="Henrissat B."/>
            <person name="Matheny P.B."/>
            <person name="Labbe J."/>
            <person name="Martin F."/>
        </authorList>
    </citation>
    <scope>NUCLEOTIDE SEQUENCE</scope>
    <source>
        <strain evidence="1">EC-137</strain>
    </source>
</reference>
<comment type="caution">
    <text evidence="1">The sequence shown here is derived from an EMBL/GenBank/DDBJ whole genome shotgun (WGS) entry which is preliminary data.</text>
</comment>
<protein>
    <submittedName>
        <fullName evidence="1">Uncharacterized protein</fullName>
    </submittedName>
</protein>
<name>A0ACB8QJQ6_9AGAM</name>
<dbReference type="EMBL" id="MU273557">
    <property type="protein sequence ID" value="KAI0032083.1"/>
    <property type="molecule type" value="Genomic_DNA"/>
</dbReference>
<gene>
    <name evidence="1" type="ORF">K488DRAFT_70893</name>
</gene>